<sequence>MRSRVLPAVLGVAIGLLGTVAVATPAQAAAVCGDQLVGNGGFESGTTPWTQTSSVITAATTAQPAHGGTMLARLDGTGSTHTDTLSQSLTLPAGCASATLSWWQHIDTKETTTSTKYDKLVVQAGSDTLASYSNLDKNTGYVQRTVDVSRYLGRTVTLKITGTEDSSLATNFVLDDFSLTTAGSAQSPVVTSPGAQTGAVGQAASLQIQASDPQGDALTYSATGLPTGLAIGASTGKITGTPTTAGTSSVTVTATDPAGNSGSATFTWTISAAPADSARTPINPAYTVNLTSNTAGDTWTGHQSVSFTNSSATALPEVYLRLWDNYHGACPTTPITVTNVTGGTPSALSVNCTAMKITLPAPLAQGQSATIGFDLKIVVPSGADRFGHDGAYNMIGNALPVLAVRDGAGWHLDPYTNNGESFYTVIGDFDVTLVHPASLLTPATGTSTETTSGTTTTTHAVAAKVRDFAWAAGPFAKISTTSGKGVRVNVYSVSGISTSSANSMLSLAADSVDVHSGRFGDYPYGELDVVLDNNFWFGGMEYPGFVLDLVSNVALPHEIAHQWFYGIVGDDEYTSPWLDESFTDYATDLYRGITGSGCGITWQSSAEKLTNSMAYWDAHSSRYSTVVYNYGKCTLHDLRRLIGDTAMANLLKSYAQSHWYGVSTTAEFKAAAQAAAGSTDLTSFWAAHRVEG</sequence>
<protein>
    <submittedName>
        <fullName evidence="5">Putative Ig domain-containing protein</fullName>
    </submittedName>
</protein>
<comment type="cofactor">
    <cofactor evidence="2">
        <name>Zn(2+)</name>
        <dbReference type="ChEBI" id="CHEBI:29105"/>
    </cofactor>
    <text evidence="2">Binds 1 zinc ion per subunit.</text>
</comment>
<feature type="domain" description="Dystroglycan-type cadherin-like" evidence="4">
    <location>
        <begin position="188"/>
        <end position="277"/>
    </location>
</feature>
<accession>A0A1H4W4V3</accession>
<organism evidence="5 6">
    <name type="scientific">Amycolatopsis tolypomycina</name>
    <dbReference type="NCBI Taxonomy" id="208445"/>
    <lineage>
        <taxon>Bacteria</taxon>
        <taxon>Bacillati</taxon>
        <taxon>Actinomycetota</taxon>
        <taxon>Actinomycetes</taxon>
        <taxon>Pseudonocardiales</taxon>
        <taxon>Pseudonocardiaceae</taxon>
        <taxon>Amycolatopsis</taxon>
    </lineage>
</organism>
<evidence type="ECO:0000256" key="1">
    <source>
        <dbReference type="PIRSR" id="PIRSR634015-1"/>
    </source>
</evidence>
<feature type="signal peptide" evidence="3">
    <location>
        <begin position="1"/>
        <end position="28"/>
    </location>
</feature>
<dbReference type="Gene3D" id="2.60.40.10">
    <property type="entry name" value="Immunoglobulins"/>
    <property type="match status" value="1"/>
</dbReference>
<feature type="binding site" evidence="2">
    <location>
        <position position="557"/>
    </location>
    <ligand>
        <name>Zn(2+)</name>
        <dbReference type="ChEBI" id="CHEBI:29105"/>
        <note>catalytic</note>
    </ligand>
</feature>
<dbReference type="SMART" id="SM00736">
    <property type="entry name" value="CADG"/>
    <property type="match status" value="1"/>
</dbReference>
<dbReference type="STRING" id="208445.SAMN04489727_5427"/>
<dbReference type="GO" id="GO:0005509">
    <property type="term" value="F:calcium ion binding"/>
    <property type="evidence" value="ECO:0007669"/>
    <property type="project" value="InterPro"/>
</dbReference>
<dbReference type="AlphaFoldDB" id="A0A1H4W4V3"/>
<dbReference type="PANTHER" id="PTHR45726:SF3">
    <property type="entry name" value="LEUKOTRIENE A-4 HYDROLASE"/>
    <property type="match status" value="1"/>
</dbReference>
<keyword evidence="2" id="KW-0479">Metal-binding</keyword>
<feature type="chain" id="PRO_5011633657" evidence="3">
    <location>
        <begin position="29"/>
        <end position="692"/>
    </location>
</feature>
<dbReference type="GO" id="GO:0008237">
    <property type="term" value="F:metallopeptidase activity"/>
    <property type="evidence" value="ECO:0007669"/>
    <property type="project" value="InterPro"/>
</dbReference>
<dbReference type="InterPro" id="IPR014782">
    <property type="entry name" value="Peptidase_M1_dom"/>
</dbReference>
<feature type="active site" description="Proton acceptor" evidence="1">
    <location>
        <position position="558"/>
    </location>
</feature>
<feature type="binding site" evidence="2">
    <location>
        <position position="580"/>
    </location>
    <ligand>
        <name>Zn(2+)</name>
        <dbReference type="ChEBI" id="CHEBI:29105"/>
        <note>catalytic</note>
    </ligand>
</feature>
<dbReference type="InterPro" id="IPR013783">
    <property type="entry name" value="Ig-like_fold"/>
</dbReference>
<dbReference type="EMBL" id="FNSO01000004">
    <property type="protein sequence ID" value="SEC87671.1"/>
    <property type="molecule type" value="Genomic_DNA"/>
</dbReference>
<evidence type="ECO:0000313" key="5">
    <source>
        <dbReference type="EMBL" id="SEC87671.1"/>
    </source>
</evidence>
<dbReference type="InterPro" id="IPR006644">
    <property type="entry name" value="Cadg"/>
</dbReference>
<dbReference type="GO" id="GO:0008270">
    <property type="term" value="F:zinc ion binding"/>
    <property type="evidence" value="ECO:0007669"/>
    <property type="project" value="InterPro"/>
</dbReference>
<dbReference type="SUPFAM" id="SSF49313">
    <property type="entry name" value="Cadherin-like"/>
    <property type="match status" value="1"/>
</dbReference>
<dbReference type="GO" id="GO:0005975">
    <property type="term" value="P:carbohydrate metabolic process"/>
    <property type="evidence" value="ECO:0007669"/>
    <property type="project" value="UniProtKB-ARBA"/>
</dbReference>
<keyword evidence="6" id="KW-1185">Reference proteome</keyword>
<dbReference type="InterPro" id="IPR027268">
    <property type="entry name" value="Peptidase_M4/M1_CTD_sf"/>
</dbReference>
<dbReference type="GO" id="GO:0016020">
    <property type="term" value="C:membrane"/>
    <property type="evidence" value="ECO:0007669"/>
    <property type="project" value="InterPro"/>
</dbReference>
<dbReference type="InterPro" id="IPR015919">
    <property type="entry name" value="Cadherin-like_sf"/>
</dbReference>
<dbReference type="Proteomes" id="UP000199622">
    <property type="component" value="Unassembled WGS sequence"/>
</dbReference>
<dbReference type="Gene3D" id="1.10.390.10">
    <property type="entry name" value="Neutral Protease Domain 2"/>
    <property type="match status" value="1"/>
</dbReference>
<evidence type="ECO:0000259" key="4">
    <source>
        <dbReference type="SMART" id="SM00736"/>
    </source>
</evidence>
<evidence type="ECO:0000313" key="6">
    <source>
        <dbReference type="Proteomes" id="UP000199622"/>
    </source>
</evidence>
<keyword evidence="3" id="KW-0732">Signal</keyword>
<evidence type="ECO:0000256" key="2">
    <source>
        <dbReference type="PIRSR" id="PIRSR634015-3"/>
    </source>
</evidence>
<evidence type="ECO:0000256" key="3">
    <source>
        <dbReference type="SAM" id="SignalP"/>
    </source>
</evidence>
<dbReference type="CDD" id="cd09604">
    <property type="entry name" value="M1_APN_like"/>
    <property type="match status" value="1"/>
</dbReference>
<dbReference type="Pfam" id="PF05345">
    <property type="entry name" value="He_PIG"/>
    <property type="match status" value="1"/>
</dbReference>
<dbReference type="InterPro" id="IPR034015">
    <property type="entry name" value="M1_LTA4H"/>
</dbReference>
<name>A0A1H4W4V3_9PSEU</name>
<gene>
    <name evidence="5" type="ORF">SAMN04489727_5427</name>
</gene>
<reference evidence="6" key="1">
    <citation type="submission" date="2016-10" db="EMBL/GenBank/DDBJ databases">
        <authorList>
            <person name="Varghese N."/>
            <person name="Submissions S."/>
        </authorList>
    </citation>
    <scope>NUCLEOTIDE SEQUENCE [LARGE SCALE GENOMIC DNA]</scope>
    <source>
        <strain evidence="6">DSM 44544</strain>
    </source>
</reference>
<dbReference type="SUPFAM" id="SSF55486">
    <property type="entry name" value="Metalloproteases ('zincins'), catalytic domain"/>
    <property type="match status" value="1"/>
</dbReference>
<proteinExistence type="predicted"/>
<dbReference type="PANTHER" id="PTHR45726">
    <property type="entry name" value="LEUKOTRIENE A-4 HYDROLASE"/>
    <property type="match status" value="1"/>
</dbReference>
<dbReference type="Pfam" id="PF01433">
    <property type="entry name" value="Peptidase_M1"/>
    <property type="match status" value="1"/>
</dbReference>
<feature type="binding site" evidence="2">
    <location>
        <position position="561"/>
    </location>
    <ligand>
        <name>Zn(2+)</name>
        <dbReference type="ChEBI" id="CHEBI:29105"/>
        <note>catalytic</note>
    </ligand>
</feature>
<dbReference type="Gene3D" id="2.60.120.260">
    <property type="entry name" value="Galactose-binding domain-like"/>
    <property type="match status" value="1"/>
</dbReference>
<feature type="active site" description="Proton donor" evidence="1">
    <location>
        <position position="628"/>
    </location>
</feature>
<keyword evidence="2" id="KW-0862">Zinc</keyword>